<evidence type="ECO:0000259" key="1">
    <source>
        <dbReference type="Pfam" id="PF06114"/>
    </source>
</evidence>
<dbReference type="InterPro" id="IPR052345">
    <property type="entry name" value="Rad_response_metalloprotease"/>
</dbReference>
<accession>A0A1F8CRR6</accession>
<dbReference type="PANTHER" id="PTHR43236:SF1">
    <property type="entry name" value="BLL7220 PROTEIN"/>
    <property type="match status" value="1"/>
</dbReference>
<dbReference type="EMBL" id="MGHY01000021">
    <property type="protein sequence ID" value="OGM79017.1"/>
    <property type="molecule type" value="Genomic_DNA"/>
</dbReference>
<dbReference type="PANTHER" id="PTHR43236">
    <property type="entry name" value="ANTITOXIN HIGA1"/>
    <property type="match status" value="1"/>
</dbReference>
<sequence length="168" mass="19102">MANLTYSDIVGIESKAKDVLVSVFGDIENLSLPIDISRILSQYSLTIKQGKFKNTSIVGIYNRPASTIYVSEGDSYQRKAFTVAHELGHHFLHEDKTEEIFLRTQLIKLDNEQTKQEAQANWFAASILMPENLIKKYWNLTKDIDKLSTIFGVSQTAVFFRLKNLGLI</sequence>
<dbReference type="AlphaFoldDB" id="A0A1F8CRR6"/>
<dbReference type="Proteomes" id="UP000178999">
    <property type="component" value="Unassembled WGS sequence"/>
</dbReference>
<dbReference type="STRING" id="1802538.A2382_01210"/>
<dbReference type="Pfam" id="PF06114">
    <property type="entry name" value="Peptidase_M78"/>
    <property type="match status" value="1"/>
</dbReference>
<proteinExistence type="predicted"/>
<feature type="domain" description="IrrE N-terminal-like" evidence="1">
    <location>
        <begin position="53"/>
        <end position="163"/>
    </location>
</feature>
<organism evidence="2 3">
    <name type="scientific">Candidatus Woesebacteria bacterium RIFOXYB1_FULL_38_16</name>
    <dbReference type="NCBI Taxonomy" id="1802538"/>
    <lineage>
        <taxon>Bacteria</taxon>
        <taxon>Candidatus Woeseibacteriota</taxon>
    </lineage>
</organism>
<protein>
    <recommendedName>
        <fullName evidence="1">IrrE N-terminal-like domain-containing protein</fullName>
    </recommendedName>
</protein>
<evidence type="ECO:0000313" key="3">
    <source>
        <dbReference type="Proteomes" id="UP000178999"/>
    </source>
</evidence>
<gene>
    <name evidence="2" type="ORF">A2382_01210</name>
</gene>
<comment type="caution">
    <text evidence="2">The sequence shown here is derived from an EMBL/GenBank/DDBJ whole genome shotgun (WGS) entry which is preliminary data.</text>
</comment>
<dbReference type="Gene3D" id="1.10.10.2910">
    <property type="match status" value="1"/>
</dbReference>
<evidence type="ECO:0000313" key="2">
    <source>
        <dbReference type="EMBL" id="OGM79017.1"/>
    </source>
</evidence>
<dbReference type="InterPro" id="IPR010359">
    <property type="entry name" value="IrrE_HExxH"/>
</dbReference>
<reference evidence="2 3" key="1">
    <citation type="journal article" date="2016" name="Nat. Commun.">
        <title>Thousands of microbial genomes shed light on interconnected biogeochemical processes in an aquifer system.</title>
        <authorList>
            <person name="Anantharaman K."/>
            <person name="Brown C.T."/>
            <person name="Hug L.A."/>
            <person name="Sharon I."/>
            <person name="Castelle C.J."/>
            <person name="Probst A.J."/>
            <person name="Thomas B.C."/>
            <person name="Singh A."/>
            <person name="Wilkins M.J."/>
            <person name="Karaoz U."/>
            <person name="Brodie E.L."/>
            <person name="Williams K.H."/>
            <person name="Hubbard S.S."/>
            <person name="Banfield J.F."/>
        </authorList>
    </citation>
    <scope>NUCLEOTIDE SEQUENCE [LARGE SCALE GENOMIC DNA]</scope>
</reference>
<name>A0A1F8CRR6_9BACT</name>